<evidence type="ECO:0000313" key="2">
    <source>
        <dbReference type="Proteomes" id="UP001057402"/>
    </source>
</evidence>
<organism evidence="1 2">
    <name type="scientific">Melastoma candidum</name>
    <dbReference type="NCBI Taxonomy" id="119954"/>
    <lineage>
        <taxon>Eukaryota</taxon>
        <taxon>Viridiplantae</taxon>
        <taxon>Streptophyta</taxon>
        <taxon>Embryophyta</taxon>
        <taxon>Tracheophyta</taxon>
        <taxon>Spermatophyta</taxon>
        <taxon>Magnoliopsida</taxon>
        <taxon>eudicotyledons</taxon>
        <taxon>Gunneridae</taxon>
        <taxon>Pentapetalae</taxon>
        <taxon>rosids</taxon>
        <taxon>malvids</taxon>
        <taxon>Myrtales</taxon>
        <taxon>Melastomataceae</taxon>
        <taxon>Melastomatoideae</taxon>
        <taxon>Melastomateae</taxon>
        <taxon>Melastoma</taxon>
    </lineage>
</organism>
<dbReference type="EMBL" id="CM042886">
    <property type="protein sequence ID" value="KAI4342640.1"/>
    <property type="molecule type" value="Genomic_DNA"/>
</dbReference>
<gene>
    <name evidence="1" type="ORF">MLD38_027240</name>
</gene>
<reference evidence="2" key="1">
    <citation type="journal article" date="2023" name="Front. Plant Sci.">
        <title>Chromosomal-level genome assembly of Melastoma candidum provides insights into trichome evolution.</title>
        <authorList>
            <person name="Zhong Y."/>
            <person name="Wu W."/>
            <person name="Sun C."/>
            <person name="Zou P."/>
            <person name="Liu Y."/>
            <person name="Dai S."/>
            <person name="Zhou R."/>
        </authorList>
    </citation>
    <scope>NUCLEOTIDE SEQUENCE [LARGE SCALE GENOMIC DNA]</scope>
</reference>
<evidence type="ECO:0000313" key="1">
    <source>
        <dbReference type="EMBL" id="KAI4342640.1"/>
    </source>
</evidence>
<protein>
    <submittedName>
        <fullName evidence="1">Uncharacterized protein</fullName>
    </submittedName>
</protein>
<proteinExistence type="predicted"/>
<sequence>MAAAAYPIPLTAAQIGTYFVGQYYQALQQQPEIVHQFYSDPSTMLRIDGNSRETATGMLQIRTLIMSIGYTGVEIKTIFSLESWNGGVLVTLSGSVQPKNLNGCRKFSQTFFLAPQETGFFILNDIFHLIEEDHPHQLPPVFFAQHNISASHSYQESVPTYMVGGEIQEKNSSQSDVKENGHVENCGVSERHQQVREAENGSCAVESNGPTQNGGNDAADNLPTSAGDSVGDPPKHTYASILRVAKGQGPPSLASPPSAAKSPQTSSEWDPVPEPPSQQSLQSSSDYGRTGGESEDVSAIDEEGEIKSVYVKNLPPSVSESEIEQEFEKFGKISRNGLVIRGRKDLGVCYAFVEFEDTGGVNNAVKAGSAHIGGREVFIEERRPNSNVPTRGRRGRVRGPHQAGNPGGRFGSRSLGKVGGYSGGDREHTKPRGNGFYRPSHRQDRTFTGRQSLSGNPDQEE</sequence>
<dbReference type="Proteomes" id="UP001057402">
    <property type="component" value="Chromosome 7"/>
</dbReference>
<name>A0ACB9P131_9MYRT</name>
<accession>A0ACB9P131</accession>
<keyword evidence="2" id="KW-1185">Reference proteome</keyword>
<comment type="caution">
    <text evidence="1">The sequence shown here is derived from an EMBL/GenBank/DDBJ whole genome shotgun (WGS) entry which is preliminary data.</text>
</comment>